<dbReference type="AlphaFoldDB" id="A0A4Q0Y3A1"/>
<dbReference type="SUPFAM" id="SSF53850">
    <property type="entry name" value="Periplasmic binding protein-like II"/>
    <property type="match status" value="1"/>
</dbReference>
<evidence type="ECO:0000256" key="3">
    <source>
        <dbReference type="ARBA" id="ARBA00022729"/>
    </source>
</evidence>
<dbReference type="RefSeq" id="WP_129081449.1">
    <property type="nucleotide sequence ID" value="NZ_CP041070.1"/>
</dbReference>
<dbReference type="Pfam" id="PF00496">
    <property type="entry name" value="SBP_bac_5"/>
    <property type="match status" value="1"/>
</dbReference>
<keyword evidence="6" id="KW-1185">Reference proteome</keyword>
<reference evidence="5 6" key="1">
    <citation type="submission" date="2017-10" db="EMBL/GenBank/DDBJ databases">
        <title>Genomics of the genus Arcobacter.</title>
        <authorList>
            <person name="Perez-Cataluna A."/>
            <person name="Figueras M.J."/>
        </authorList>
    </citation>
    <scope>NUCLEOTIDE SEQUENCE [LARGE SCALE GENOMIC DNA]</scope>
    <source>
        <strain evidence="5 6">DSM 24636</strain>
    </source>
</reference>
<dbReference type="InterPro" id="IPR000914">
    <property type="entry name" value="SBP_5_dom"/>
</dbReference>
<keyword evidence="2" id="KW-0813">Transport</keyword>
<dbReference type="InterPro" id="IPR030678">
    <property type="entry name" value="Peptide/Ni-bd"/>
</dbReference>
<sequence>MKILIRIFLIQILFFFNSFASTLNLSISSSPSRLNPIIAADSASSEITRWLFNGLLKYDKDGNIVTDLAQSYYFKTDTKLIFKLKKGIKWHDGVEFSADDVIFTYEKIIDKNIYTALKSNYKEVKSVKKIDRYTIEVDYKRAYFKALVIWMVEIIPKHLLENEKNLMSSFFDRKPIGTGPYKIKEFKTGEDIKLFANKEYFDGEPKIEKVHYKFIPDTNTSFLMLKQKQLDIGGLSPLQIDRQINTNFRKNFKIIERPSFSYDYLGFNLRNKKFQDKRVREALSLGINRQELVDILFFGHGEVCKGPFLPGNFAYNENVKAIKPDLQKAKKLLKEAGYDEKNPFSFEIVTSTGGDTRINAAQIIQYQLSQIGVKVTIRVMEWQAFLNTVVFPRNFETVLLGWSLALMPDAYPLWHSDSDRLGGFNLVGYHNKEVDKLIEKGSTTVDMEKLSKIYKKLFTIISNDKPYLFLYIPNSITVVNSKIKNVQPAFIGIMHNQKDWIKPE</sequence>
<dbReference type="STRING" id="877500.GCA_000935065_01458"/>
<dbReference type="PANTHER" id="PTHR30290:SF9">
    <property type="entry name" value="OLIGOPEPTIDE-BINDING PROTEIN APPA"/>
    <property type="match status" value="1"/>
</dbReference>
<organism evidence="5 6">
    <name type="scientific">Halarcobacter anaerophilus</name>
    <dbReference type="NCBI Taxonomy" id="877500"/>
    <lineage>
        <taxon>Bacteria</taxon>
        <taxon>Pseudomonadati</taxon>
        <taxon>Campylobacterota</taxon>
        <taxon>Epsilonproteobacteria</taxon>
        <taxon>Campylobacterales</taxon>
        <taxon>Arcobacteraceae</taxon>
        <taxon>Halarcobacter</taxon>
    </lineage>
</organism>
<accession>A0A4Q0Y3A1</accession>
<dbReference type="GO" id="GO:0043190">
    <property type="term" value="C:ATP-binding cassette (ABC) transporter complex"/>
    <property type="evidence" value="ECO:0007669"/>
    <property type="project" value="InterPro"/>
</dbReference>
<dbReference type="Proteomes" id="UP000290191">
    <property type="component" value="Unassembled WGS sequence"/>
</dbReference>
<dbReference type="Gene3D" id="3.10.105.10">
    <property type="entry name" value="Dipeptide-binding Protein, Domain 3"/>
    <property type="match status" value="1"/>
</dbReference>
<evidence type="ECO:0000313" key="6">
    <source>
        <dbReference type="Proteomes" id="UP000290191"/>
    </source>
</evidence>
<dbReference type="GO" id="GO:1904680">
    <property type="term" value="F:peptide transmembrane transporter activity"/>
    <property type="evidence" value="ECO:0007669"/>
    <property type="project" value="TreeGrafter"/>
</dbReference>
<dbReference type="PANTHER" id="PTHR30290">
    <property type="entry name" value="PERIPLASMIC BINDING COMPONENT OF ABC TRANSPORTER"/>
    <property type="match status" value="1"/>
</dbReference>
<dbReference type="Gene3D" id="3.40.190.10">
    <property type="entry name" value="Periplasmic binding protein-like II"/>
    <property type="match status" value="1"/>
</dbReference>
<comment type="similarity">
    <text evidence="1">Belongs to the bacterial solute-binding protein 5 family.</text>
</comment>
<dbReference type="GO" id="GO:0015833">
    <property type="term" value="P:peptide transport"/>
    <property type="evidence" value="ECO:0007669"/>
    <property type="project" value="TreeGrafter"/>
</dbReference>
<dbReference type="InterPro" id="IPR039424">
    <property type="entry name" value="SBP_5"/>
</dbReference>
<dbReference type="CDD" id="cd08514">
    <property type="entry name" value="PBP2_AppA_like"/>
    <property type="match status" value="1"/>
</dbReference>
<dbReference type="OrthoDB" id="5469165at2"/>
<evidence type="ECO:0000259" key="4">
    <source>
        <dbReference type="Pfam" id="PF00496"/>
    </source>
</evidence>
<dbReference type="Gene3D" id="3.90.76.10">
    <property type="entry name" value="Dipeptide-binding Protein, Domain 1"/>
    <property type="match status" value="1"/>
</dbReference>
<evidence type="ECO:0000256" key="1">
    <source>
        <dbReference type="ARBA" id="ARBA00005695"/>
    </source>
</evidence>
<comment type="caution">
    <text evidence="5">The sequence shown here is derived from an EMBL/GenBank/DDBJ whole genome shotgun (WGS) entry which is preliminary data.</text>
</comment>
<evidence type="ECO:0000313" key="5">
    <source>
        <dbReference type="EMBL" id="RXJ64243.1"/>
    </source>
</evidence>
<protein>
    <submittedName>
        <fullName evidence="5">Peptide ABC transporter substrate-binding protein</fullName>
    </submittedName>
</protein>
<dbReference type="EMBL" id="PDKO01000002">
    <property type="protein sequence ID" value="RXJ64243.1"/>
    <property type="molecule type" value="Genomic_DNA"/>
</dbReference>
<dbReference type="GO" id="GO:0030288">
    <property type="term" value="C:outer membrane-bounded periplasmic space"/>
    <property type="evidence" value="ECO:0007669"/>
    <property type="project" value="UniProtKB-ARBA"/>
</dbReference>
<keyword evidence="3" id="KW-0732">Signal</keyword>
<name>A0A4Q0Y3A1_9BACT</name>
<proteinExistence type="inferred from homology"/>
<dbReference type="PIRSF" id="PIRSF002741">
    <property type="entry name" value="MppA"/>
    <property type="match status" value="1"/>
</dbReference>
<gene>
    <name evidence="5" type="ORF">CRV06_04050</name>
</gene>
<feature type="domain" description="Solute-binding protein family 5" evidence="4">
    <location>
        <begin position="64"/>
        <end position="416"/>
    </location>
</feature>
<evidence type="ECO:0000256" key="2">
    <source>
        <dbReference type="ARBA" id="ARBA00022448"/>
    </source>
</evidence>